<keyword evidence="2" id="KW-0880">Kelch repeat</keyword>
<dbReference type="InterPro" id="IPR000582">
    <property type="entry name" value="Acyl-CoA-binding_protein"/>
</dbReference>
<dbReference type="Gene3D" id="2.120.10.80">
    <property type="entry name" value="Kelch-type beta propeller"/>
    <property type="match status" value="2"/>
</dbReference>
<evidence type="ECO:0000259" key="6">
    <source>
        <dbReference type="PROSITE" id="PS51228"/>
    </source>
</evidence>
<evidence type="ECO:0000256" key="2">
    <source>
        <dbReference type="ARBA" id="ARBA00022441"/>
    </source>
</evidence>
<reference evidence="7 8" key="1">
    <citation type="submission" date="2024-06" db="EMBL/GenBank/DDBJ databases">
        <authorList>
            <person name="Kraege A."/>
            <person name="Thomma B."/>
        </authorList>
    </citation>
    <scope>NUCLEOTIDE SEQUENCE [LARGE SCALE GENOMIC DNA]</scope>
</reference>
<accession>A0ABP1FM70</accession>
<dbReference type="PANTHER" id="PTHR46093">
    <property type="entry name" value="ACYL-COA-BINDING DOMAIN-CONTAINING PROTEIN 5"/>
    <property type="match status" value="1"/>
</dbReference>
<evidence type="ECO:0000256" key="1">
    <source>
        <dbReference type="ARBA" id="ARBA00005567"/>
    </source>
</evidence>
<comment type="caution">
    <text evidence="7">The sequence shown here is derived from an EMBL/GenBank/DDBJ whole genome shotgun (WGS) entry which is preliminary data.</text>
</comment>
<organism evidence="7 8">
    <name type="scientific">Coccomyxa viridis</name>
    <dbReference type="NCBI Taxonomy" id="1274662"/>
    <lineage>
        <taxon>Eukaryota</taxon>
        <taxon>Viridiplantae</taxon>
        <taxon>Chlorophyta</taxon>
        <taxon>core chlorophytes</taxon>
        <taxon>Trebouxiophyceae</taxon>
        <taxon>Trebouxiophyceae incertae sedis</taxon>
        <taxon>Coccomyxaceae</taxon>
        <taxon>Coccomyxa</taxon>
    </lineage>
</organism>
<dbReference type="Pfam" id="PF00887">
    <property type="entry name" value="ACBP"/>
    <property type="match status" value="1"/>
</dbReference>
<gene>
    <name evidence="7" type="primary">g3188</name>
    <name evidence="7" type="ORF">VP750_LOCUS2723</name>
</gene>
<keyword evidence="3" id="KW-0677">Repeat</keyword>
<feature type="region of interest" description="Disordered" evidence="5">
    <location>
        <begin position="501"/>
        <end position="595"/>
    </location>
</feature>
<evidence type="ECO:0000256" key="4">
    <source>
        <dbReference type="ARBA" id="ARBA00023121"/>
    </source>
</evidence>
<feature type="compositionally biased region" description="Low complexity" evidence="5">
    <location>
        <begin position="520"/>
        <end position="537"/>
    </location>
</feature>
<dbReference type="PROSITE" id="PS51228">
    <property type="entry name" value="ACB_2"/>
    <property type="match status" value="1"/>
</dbReference>
<evidence type="ECO:0000313" key="7">
    <source>
        <dbReference type="EMBL" id="CAL5221064.1"/>
    </source>
</evidence>
<protein>
    <submittedName>
        <fullName evidence="7">G3188 protein</fullName>
    </submittedName>
</protein>
<sequence>MTSNKIQACTLPYPDRFHAAVNFIVNNTPGSTPIPDELRLVLYALHQQATVGPCTEAKPWGWNVVESAKWESWNQLGNMSSVEAMRLYVKMVEDDQPNWWGLSKAHQQTLSALADNGDAEAAEGVYFASPALEAAPIGVWSAPYVEGPKRPPPRYEHASAVIGSQLYIFGGNCGGRYLGDMWILHLDSLTWQAVTPKPTEPPAENGNSAPAAAPVLSPSAGHAMAAWGTKLLIVGGHVKAAAASKQIRVACYDTEADSLSTLQPSGQSPTSRGGHSATVVNGSLFIFGGEDASRRPVSDLYVLDLASMAWREVTTTGRAPAARSAHAAVPYKNRFLIIFGGGSVANCYNDVVMLDTKTLEWSTPQITGTPPTPRAGHAAALLSDALYIVGGGNNSAGCADLMCLDLGGLATGQALTWSSVAKAEPRSAIASEGLSLVAVRSAGALVAFGGYNGKYHNSAQVFRPGVVAPKPAEEAEPLQAGSQKSKQKPEAGAILSSLKAEANGDVGRPEQRQDSSHVTPSKPSAKASSQQSASAAEAAKEELASVRREAAAAKEASAAELSLMRRQLASAQSAAADAEGALAEAEKKLRAAAKEVDEQQSQIFRLEVRLAEANKKLEHTADLEKELLHYRKLAKDAEKKGQGGLWGYISGS</sequence>
<evidence type="ECO:0000313" key="8">
    <source>
        <dbReference type="Proteomes" id="UP001497392"/>
    </source>
</evidence>
<comment type="similarity">
    <text evidence="1">Belongs to the ACBP family.</text>
</comment>
<name>A0ABP1FM70_9CHLO</name>
<dbReference type="SUPFAM" id="SSF117281">
    <property type="entry name" value="Kelch motif"/>
    <property type="match status" value="2"/>
</dbReference>
<dbReference type="Pfam" id="PF24681">
    <property type="entry name" value="Kelch_KLHDC2_KLHL20_DRC7"/>
    <property type="match status" value="2"/>
</dbReference>
<keyword evidence="8" id="KW-1185">Reference proteome</keyword>
<dbReference type="InterPro" id="IPR035984">
    <property type="entry name" value="Acyl-CoA-binding_sf"/>
</dbReference>
<dbReference type="PANTHER" id="PTHR46093:SF3">
    <property type="entry name" value="ACYL-COA-BINDING DOMAIN-CONTAINING PROTEIN 4"/>
    <property type="match status" value="1"/>
</dbReference>
<dbReference type="SUPFAM" id="SSF47027">
    <property type="entry name" value="Acyl-CoA binding protein"/>
    <property type="match status" value="1"/>
</dbReference>
<feature type="region of interest" description="Disordered" evidence="5">
    <location>
        <begin position="472"/>
        <end position="491"/>
    </location>
</feature>
<feature type="domain" description="ACB" evidence="6">
    <location>
        <begin position="13"/>
        <end position="101"/>
    </location>
</feature>
<dbReference type="PRINTS" id="PR00689">
    <property type="entry name" value="ACOABINDINGP"/>
</dbReference>
<dbReference type="Gene3D" id="1.20.80.10">
    <property type="match status" value="1"/>
</dbReference>
<feature type="compositionally biased region" description="Basic and acidic residues" evidence="5">
    <location>
        <begin position="584"/>
        <end position="595"/>
    </location>
</feature>
<dbReference type="EMBL" id="CAXHTA020000004">
    <property type="protein sequence ID" value="CAL5221064.1"/>
    <property type="molecule type" value="Genomic_DNA"/>
</dbReference>
<evidence type="ECO:0000256" key="5">
    <source>
        <dbReference type="SAM" id="MobiDB-lite"/>
    </source>
</evidence>
<evidence type="ECO:0000256" key="3">
    <source>
        <dbReference type="ARBA" id="ARBA00022737"/>
    </source>
</evidence>
<proteinExistence type="inferred from homology"/>
<feature type="compositionally biased region" description="Basic and acidic residues" evidence="5">
    <location>
        <begin position="538"/>
        <end position="552"/>
    </location>
</feature>
<keyword evidence="4" id="KW-0446">Lipid-binding</keyword>
<dbReference type="InterPro" id="IPR015915">
    <property type="entry name" value="Kelch-typ_b-propeller"/>
</dbReference>
<dbReference type="InterPro" id="IPR014352">
    <property type="entry name" value="FERM/acyl-CoA-bd_prot_sf"/>
</dbReference>
<dbReference type="Proteomes" id="UP001497392">
    <property type="component" value="Unassembled WGS sequence"/>
</dbReference>
<feature type="compositionally biased region" description="Low complexity" evidence="5">
    <location>
        <begin position="553"/>
        <end position="583"/>
    </location>
</feature>